<dbReference type="PANTHER" id="PTHR43788">
    <property type="entry name" value="DNA2/NAM7 HELICASE FAMILY MEMBER"/>
    <property type="match status" value="1"/>
</dbReference>
<reference evidence="6" key="1">
    <citation type="submission" date="2021-10" db="EMBL/GenBank/DDBJ databases">
        <authorList>
            <person name="Piombo E."/>
        </authorList>
    </citation>
    <scope>NUCLEOTIDE SEQUENCE</scope>
</reference>
<dbReference type="PANTHER" id="PTHR43788:SF8">
    <property type="entry name" value="DNA-BINDING PROTEIN SMUBP-2"/>
    <property type="match status" value="1"/>
</dbReference>
<dbReference type="GO" id="GO:0016787">
    <property type="term" value="F:hydrolase activity"/>
    <property type="evidence" value="ECO:0007669"/>
    <property type="project" value="UniProtKB-KW"/>
</dbReference>
<dbReference type="InterPro" id="IPR041679">
    <property type="entry name" value="DNA2/NAM7-like_C"/>
</dbReference>
<accession>A0A9N9TZT7</accession>
<keyword evidence="2" id="KW-0378">Hydrolase</keyword>
<organism evidence="6 7">
    <name type="scientific">Clonostachys byssicola</name>
    <dbReference type="NCBI Taxonomy" id="160290"/>
    <lineage>
        <taxon>Eukaryota</taxon>
        <taxon>Fungi</taxon>
        <taxon>Dikarya</taxon>
        <taxon>Ascomycota</taxon>
        <taxon>Pezizomycotina</taxon>
        <taxon>Sordariomycetes</taxon>
        <taxon>Hypocreomycetidae</taxon>
        <taxon>Hypocreales</taxon>
        <taxon>Bionectriaceae</taxon>
        <taxon>Clonostachys</taxon>
    </lineage>
</organism>
<feature type="domain" description="DNA2/NAM7 helicase-like C-terminal" evidence="5">
    <location>
        <begin position="242"/>
        <end position="370"/>
    </location>
</feature>
<keyword evidence="7" id="KW-1185">Reference proteome</keyword>
<evidence type="ECO:0000313" key="6">
    <source>
        <dbReference type="EMBL" id="CAG9972028.1"/>
    </source>
</evidence>
<dbReference type="Proteomes" id="UP000754883">
    <property type="component" value="Unassembled WGS sequence"/>
</dbReference>
<dbReference type="InterPro" id="IPR027417">
    <property type="entry name" value="P-loop_NTPase"/>
</dbReference>
<dbReference type="GO" id="GO:0005524">
    <property type="term" value="F:ATP binding"/>
    <property type="evidence" value="ECO:0007669"/>
    <property type="project" value="UniProtKB-KW"/>
</dbReference>
<evidence type="ECO:0000256" key="4">
    <source>
        <dbReference type="ARBA" id="ARBA00022840"/>
    </source>
</evidence>
<evidence type="ECO:0000259" key="5">
    <source>
        <dbReference type="Pfam" id="PF13087"/>
    </source>
</evidence>
<dbReference type="AlphaFoldDB" id="A0A9N9TZT7"/>
<evidence type="ECO:0000256" key="3">
    <source>
        <dbReference type="ARBA" id="ARBA00022806"/>
    </source>
</evidence>
<keyword evidence="1" id="KW-0547">Nucleotide-binding</keyword>
<evidence type="ECO:0000256" key="2">
    <source>
        <dbReference type="ARBA" id="ARBA00022801"/>
    </source>
</evidence>
<keyword evidence="4" id="KW-0067">ATP-binding</keyword>
<dbReference type="Gene3D" id="3.40.50.300">
    <property type="entry name" value="P-loop containing nucleotide triphosphate hydrolases"/>
    <property type="match status" value="1"/>
</dbReference>
<protein>
    <recommendedName>
        <fullName evidence="5">DNA2/NAM7 helicase-like C-terminal domain-containing protein</fullName>
    </recommendedName>
</protein>
<comment type="caution">
    <text evidence="6">The sequence shown here is derived from an EMBL/GenBank/DDBJ whole genome shotgun (WGS) entry which is preliminary data.</text>
</comment>
<sequence length="420" mass="47050">MTQQQKDPKTGKLYNRNPTDGSGSLLAFFKSTDWPVYRMLTQFRMAKGLFDICHREIPDDGDKAAPKRHWKPHSKWKFYLSASYWLAYYPEDAGDHHRPTSFAPLLPSPRECPFTRSGRRTQPGLSLWTRPPTCTTKPDLDCVWGNTLLPCLLIGDEKQLEPAVMTQQQKDPKTGKLRHAGDHSVSRLAFFKSTGWPVYHIFSQFQIAKGLFDICHQVPRAVPAPFPFPFPFPSPAGQLAPIFVHCQGTVCYKARRSSYKINYGQAEIALNFLVSFVNETKTDPSQIGLISPYKATSVLIERLRKKKPEYLPLAAMAPTAAVDSYKGRENSIIVAVMCTTAGKGPGFTTNKHRLNVLLSRHKSGIVIFGDIDVVEPLSVNANLVKEGRVATVVWEKRNASQELIASELLGVAQDTTDARY</sequence>
<dbReference type="Pfam" id="PF13087">
    <property type="entry name" value="AAA_12"/>
    <property type="match status" value="1"/>
</dbReference>
<proteinExistence type="predicted"/>
<dbReference type="EMBL" id="CABFNO020001240">
    <property type="protein sequence ID" value="CAG9972028.1"/>
    <property type="molecule type" value="Genomic_DNA"/>
</dbReference>
<gene>
    <name evidence="6" type="ORF">CBYS24578_00000839</name>
</gene>
<name>A0A9N9TZT7_9HYPO</name>
<dbReference type="GO" id="GO:0043139">
    <property type="term" value="F:5'-3' DNA helicase activity"/>
    <property type="evidence" value="ECO:0007669"/>
    <property type="project" value="TreeGrafter"/>
</dbReference>
<dbReference type="OrthoDB" id="4900297at2759"/>
<keyword evidence="3" id="KW-0347">Helicase</keyword>
<dbReference type="SUPFAM" id="SSF52540">
    <property type="entry name" value="P-loop containing nucleoside triphosphate hydrolases"/>
    <property type="match status" value="1"/>
</dbReference>
<evidence type="ECO:0000313" key="7">
    <source>
        <dbReference type="Proteomes" id="UP000754883"/>
    </source>
</evidence>
<dbReference type="InterPro" id="IPR050534">
    <property type="entry name" value="Coronavir_polyprotein_1ab"/>
</dbReference>
<evidence type="ECO:0000256" key="1">
    <source>
        <dbReference type="ARBA" id="ARBA00022741"/>
    </source>
</evidence>